<protein>
    <submittedName>
        <fullName evidence="11">TM2 domain-containing protein</fullName>
    </submittedName>
</protein>
<keyword evidence="2 8" id="KW-0812">Transmembrane</keyword>
<dbReference type="Proteomes" id="UP001064879">
    <property type="component" value="Chromosome"/>
</dbReference>
<evidence type="ECO:0000313" key="11">
    <source>
        <dbReference type="EMBL" id="UVI36348.1"/>
    </source>
</evidence>
<dbReference type="InterPro" id="IPR050932">
    <property type="entry name" value="TM2D1-3-like"/>
</dbReference>
<gene>
    <name evidence="11" type="ORF">L1F31_01375</name>
</gene>
<sequence>MTDMSPIEEAQDPSTSAHRLAELAAGQPETQEWVARHPNAYDDLLEWLHTYGTVEAKVAVEQRPSQIPTADQTKVLAGAGTPDTVVPDTAAPGTAASDASAPASAGGFSGSGAASPASGPPVIASPTSSAAYPVSDKKYMTAVFLMLFFGGYGADRFYLGRIGTGVLKLVTLGFGGLWTMIDGLRIANGSLRATDELELDGFREHHRLVQVIVWILAGIYFLSIGLAIGFLIWVFAQAGAASSGVSEYSTSSESDGSGTDGSTAVDDGTDSELDDGYYTADGEYEAGSDLGSDGAGPAQGSQEDSPDSADEDDVGDTDQLLLDAAGYCPSGYDAQAYGETDSAFFVICTDGIDLVYYGESYRLGTGITLSAYETGDGYEATNYEDGVTTVYSVSEYSLTITNQDTGTVALDETVFNWAEDPSVGY</sequence>
<evidence type="ECO:0000256" key="4">
    <source>
        <dbReference type="ARBA" id="ARBA00022989"/>
    </source>
</evidence>
<keyword evidence="12" id="KW-1185">Reference proteome</keyword>
<feature type="compositionally biased region" description="Acidic residues" evidence="7">
    <location>
        <begin position="304"/>
        <end position="315"/>
    </location>
</feature>
<evidence type="ECO:0000256" key="7">
    <source>
        <dbReference type="SAM" id="MobiDB-lite"/>
    </source>
</evidence>
<evidence type="ECO:0000313" key="12">
    <source>
        <dbReference type="Proteomes" id="UP001064879"/>
    </source>
</evidence>
<name>A0ABY5ST66_9MICO</name>
<dbReference type="Pfam" id="PF25591">
    <property type="entry name" value="LRV_2"/>
    <property type="match status" value="1"/>
</dbReference>
<feature type="domain" description="Leucine rich repeat variant" evidence="10">
    <location>
        <begin position="8"/>
        <end position="64"/>
    </location>
</feature>
<dbReference type="EMBL" id="CP093443">
    <property type="protein sequence ID" value="UVI36348.1"/>
    <property type="molecule type" value="Genomic_DNA"/>
</dbReference>
<keyword evidence="6" id="KW-0325">Glycoprotein</keyword>
<keyword evidence="4 8" id="KW-1133">Transmembrane helix</keyword>
<dbReference type="PANTHER" id="PTHR21016">
    <property type="entry name" value="BETA-AMYLOID BINDING PROTEIN-RELATED"/>
    <property type="match status" value="1"/>
</dbReference>
<evidence type="ECO:0000256" key="8">
    <source>
        <dbReference type="SAM" id="Phobius"/>
    </source>
</evidence>
<dbReference type="InterPro" id="IPR007829">
    <property type="entry name" value="TM2"/>
</dbReference>
<feature type="transmembrane region" description="Helical" evidence="8">
    <location>
        <begin position="165"/>
        <end position="187"/>
    </location>
</feature>
<reference evidence="11" key="1">
    <citation type="submission" date="2022-03" db="EMBL/GenBank/DDBJ databases">
        <title>Brevibacterium spongiae sp. nov., isolated from marine sponge.</title>
        <authorList>
            <person name="Li Z."/>
            <person name="Zhang M."/>
        </authorList>
    </citation>
    <scope>NUCLEOTIDE SEQUENCE</scope>
    <source>
        <strain evidence="11">WHS-Z9</strain>
    </source>
</reference>
<dbReference type="InterPro" id="IPR057893">
    <property type="entry name" value="LRV_2"/>
</dbReference>
<evidence type="ECO:0000256" key="2">
    <source>
        <dbReference type="ARBA" id="ARBA00022692"/>
    </source>
</evidence>
<evidence type="ECO:0000256" key="3">
    <source>
        <dbReference type="ARBA" id="ARBA00022729"/>
    </source>
</evidence>
<organism evidence="11 12">
    <name type="scientific">Brevibacterium spongiae</name>
    <dbReference type="NCBI Taxonomy" id="2909672"/>
    <lineage>
        <taxon>Bacteria</taxon>
        <taxon>Bacillati</taxon>
        <taxon>Actinomycetota</taxon>
        <taxon>Actinomycetes</taxon>
        <taxon>Micrococcales</taxon>
        <taxon>Brevibacteriaceae</taxon>
        <taxon>Brevibacterium</taxon>
    </lineage>
</organism>
<evidence type="ECO:0000256" key="6">
    <source>
        <dbReference type="ARBA" id="ARBA00023180"/>
    </source>
</evidence>
<accession>A0ABY5ST66</accession>
<feature type="compositionally biased region" description="Low complexity" evidence="7">
    <location>
        <begin position="90"/>
        <end position="120"/>
    </location>
</feature>
<feature type="domain" description="TM2" evidence="9">
    <location>
        <begin position="136"/>
        <end position="183"/>
    </location>
</feature>
<dbReference type="RefSeq" id="WP_265418949.1">
    <property type="nucleotide sequence ID" value="NZ_CP093443.1"/>
</dbReference>
<comment type="subcellular location">
    <subcellularLocation>
        <location evidence="1">Membrane</location>
        <topology evidence="1">Multi-pass membrane protein</topology>
    </subcellularLocation>
</comment>
<feature type="region of interest" description="Disordered" evidence="7">
    <location>
        <begin position="62"/>
        <end position="120"/>
    </location>
</feature>
<feature type="transmembrane region" description="Helical" evidence="8">
    <location>
        <begin position="208"/>
        <end position="236"/>
    </location>
</feature>
<dbReference type="PANTHER" id="PTHR21016:SF7">
    <property type="entry name" value="TM2 DOMAIN-CONTAINING PROTEIN 3"/>
    <property type="match status" value="1"/>
</dbReference>
<evidence type="ECO:0000256" key="5">
    <source>
        <dbReference type="ARBA" id="ARBA00023136"/>
    </source>
</evidence>
<keyword evidence="5 8" id="KW-0472">Membrane</keyword>
<evidence type="ECO:0000259" key="10">
    <source>
        <dbReference type="Pfam" id="PF25591"/>
    </source>
</evidence>
<keyword evidence="3" id="KW-0732">Signal</keyword>
<dbReference type="Pfam" id="PF05154">
    <property type="entry name" value="TM2"/>
    <property type="match status" value="1"/>
</dbReference>
<feature type="compositionally biased region" description="Low complexity" evidence="7">
    <location>
        <begin position="246"/>
        <end position="266"/>
    </location>
</feature>
<feature type="compositionally biased region" description="Polar residues" evidence="7">
    <location>
        <begin position="63"/>
        <end position="72"/>
    </location>
</feature>
<proteinExistence type="predicted"/>
<evidence type="ECO:0000256" key="1">
    <source>
        <dbReference type="ARBA" id="ARBA00004141"/>
    </source>
</evidence>
<feature type="region of interest" description="Disordered" evidence="7">
    <location>
        <begin position="246"/>
        <end position="315"/>
    </location>
</feature>
<evidence type="ECO:0000259" key="9">
    <source>
        <dbReference type="Pfam" id="PF05154"/>
    </source>
</evidence>